<evidence type="ECO:0000313" key="1">
    <source>
        <dbReference type="EMBL" id="KKL99777.1"/>
    </source>
</evidence>
<dbReference type="AlphaFoldDB" id="A0A0F9JLI4"/>
<dbReference type="EMBL" id="LAZR01017590">
    <property type="protein sequence ID" value="KKL99777.1"/>
    <property type="molecule type" value="Genomic_DNA"/>
</dbReference>
<organism evidence="1">
    <name type="scientific">marine sediment metagenome</name>
    <dbReference type="NCBI Taxonomy" id="412755"/>
    <lineage>
        <taxon>unclassified sequences</taxon>
        <taxon>metagenomes</taxon>
        <taxon>ecological metagenomes</taxon>
    </lineage>
</organism>
<protein>
    <submittedName>
        <fullName evidence="1">Uncharacterized protein</fullName>
    </submittedName>
</protein>
<comment type="caution">
    <text evidence="1">The sequence shown here is derived from an EMBL/GenBank/DDBJ whole genome shotgun (WGS) entry which is preliminary data.</text>
</comment>
<accession>A0A0F9JLI4</accession>
<reference evidence="1" key="1">
    <citation type="journal article" date="2015" name="Nature">
        <title>Complex archaea that bridge the gap between prokaryotes and eukaryotes.</title>
        <authorList>
            <person name="Spang A."/>
            <person name="Saw J.H."/>
            <person name="Jorgensen S.L."/>
            <person name="Zaremba-Niedzwiedzka K."/>
            <person name="Martijn J."/>
            <person name="Lind A.E."/>
            <person name="van Eijk R."/>
            <person name="Schleper C."/>
            <person name="Guy L."/>
            <person name="Ettema T.J."/>
        </authorList>
    </citation>
    <scope>NUCLEOTIDE SEQUENCE</scope>
</reference>
<proteinExistence type="predicted"/>
<sequence>MGAGKTTGVEVGMTYTTGLVRGYLCNYQERAMHARPPQRDVLAVRVPPLEEAPYAASSCIWSDIEIAMRNLPFNWQAITFAVLCLGGGKDGTSWRNGMSVYNWREKVGDFWELTAGDVNRIVKDAIQEMTDSLNGVAFDVSRS</sequence>
<gene>
    <name evidence="1" type="ORF">LCGC14_1810980</name>
</gene>
<name>A0A0F9JLI4_9ZZZZ</name>